<dbReference type="EMBL" id="JACIIJ010000018">
    <property type="protein sequence ID" value="MBB6224797.1"/>
    <property type="molecule type" value="Genomic_DNA"/>
</dbReference>
<sequence>MWLQIAMTGDDIPAKIEIFTAAAGRLSRALPRP</sequence>
<reference evidence="1 2" key="1">
    <citation type="submission" date="2020-08" db="EMBL/GenBank/DDBJ databases">
        <title>Genomic Encyclopedia of Type Strains, Phase IV (KMG-V): Genome sequencing to study the core and pangenomes of soil and plant-associated prokaryotes.</title>
        <authorList>
            <person name="Whitman W."/>
        </authorList>
    </citation>
    <scope>NUCLEOTIDE SEQUENCE [LARGE SCALE GENOMIC DNA]</scope>
    <source>
        <strain evidence="1 2">SEMIA 4011</strain>
    </source>
</reference>
<comment type="caution">
    <text evidence="1">The sequence shown here is derived from an EMBL/GenBank/DDBJ whole genome shotgun (WGS) entry which is preliminary data.</text>
</comment>
<protein>
    <submittedName>
        <fullName evidence="1">Uncharacterized protein</fullName>
    </submittedName>
</protein>
<evidence type="ECO:0000313" key="2">
    <source>
        <dbReference type="Proteomes" id="UP000517187"/>
    </source>
</evidence>
<organism evidence="1 2">
    <name type="scientific">Rhizobium leguminosarum</name>
    <dbReference type="NCBI Taxonomy" id="384"/>
    <lineage>
        <taxon>Bacteria</taxon>
        <taxon>Pseudomonadati</taxon>
        <taxon>Pseudomonadota</taxon>
        <taxon>Alphaproteobacteria</taxon>
        <taxon>Hyphomicrobiales</taxon>
        <taxon>Rhizobiaceae</taxon>
        <taxon>Rhizobium/Agrobacterium group</taxon>
        <taxon>Rhizobium</taxon>
    </lineage>
</organism>
<proteinExistence type="predicted"/>
<dbReference type="Proteomes" id="UP000517187">
    <property type="component" value="Unassembled WGS sequence"/>
</dbReference>
<evidence type="ECO:0000313" key="1">
    <source>
        <dbReference type="EMBL" id="MBB6224797.1"/>
    </source>
</evidence>
<name>A0A7X0A032_RHILE</name>
<accession>A0A7X0A032</accession>
<gene>
    <name evidence="1" type="ORF">GGE66_005818</name>
</gene>
<dbReference type="AlphaFoldDB" id="A0A7X0A032"/>